<organism evidence="2 3">
    <name type="scientific">Choiromyces venosus 120613-1</name>
    <dbReference type="NCBI Taxonomy" id="1336337"/>
    <lineage>
        <taxon>Eukaryota</taxon>
        <taxon>Fungi</taxon>
        <taxon>Dikarya</taxon>
        <taxon>Ascomycota</taxon>
        <taxon>Pezizomycotina</taxon>
        <taxon>Pezizomycetes</taxon>
        <taxon>Pezizales</taxon>
        <taxon>Tuberaceae</taxon>
        <taxon>Choiromyces</taxon>
    </lineage>
</organism>
<keyword evidence="1" id="KW-0732">Signal</keyword>
<keyword evidence="3" id="KW-1185">Reference proteome</keyword>
<evidence type="ECO:0000256" key="1">
    <source>
        <dbReference type="SAM" id="SignalP"/>
    </source>
</evidence>
<dbReference type="AlphaFoldDB" id="A0A3N4JZ98"/>
<dbReference type="Proteomes" id="UP000276215">
    <property type="component" value="Unassembled WGS sequence"/>
</dbReference>
<feature type="signal peptide" evidence="1">
    <location>
        <begin position="1"/>
        <end position="18"/>
    </location>
</feature>
<protein>
    <submittedName>
        <fullName evidence="2">Uncharacterized protein</fullName>
    </submittedName>
</protein>
<dbReference type="EMBL" id="ML120367">
    <property type="protein sequence ID" value="RPB02588.1"/>
    <property type="molecule type" value="Genomic_DNA"/>
</dbReference>
<proteinExistence type="predicted"/>
<evidence type="ECO:0000313" key="2">
    <source>
        <dbReference type="EMBL" id="RPB02588.1"/>
    </source>
</evidence>
<feature type="chain" id="PRO_5018150623" evidence="1">
    <location>
        <begin position="19"/>
        <end position="80"/>
    </location>
</feature>
<evidence type="ECO:0000313" key="3">
    <source>
        <dbReference type="Proteomes" id="UP000276215"/>
    </source>
</evidence>
<sequence>MLLRSLGLVVLVLGKVCAEVPDPRKDLVQIANAQSVVVGNYFYTVGGYATFNVRDGFPLGTKNPAWDGTRIITSSMLTST</sequence>
<gene>
    <name evidence="2" type="ORF">L873DRAFT_1802046</name>
</gene>
<reference evidence="2 3" key="1">
    <citation type="journal article" date="2018" name="Nat. Ecol. Evol.">
        <title>Pezizomycetes genomes reveal the molecular basis of ectomycorrhizal truffle lifestyle.</title>
        <authorList>
            <person name="Murat C."/>
            <person name="Payen T."/>
            <person name="Noel B."/>
            <person name="Kuo A."/>
            <person name="Morin E."/>
            <person name="Chen J."/>
            <person name="Kohler A."/>
            <person name="Krizsan K."/>
            <person name="Balestrini R."/>
            <person name="Da Silva C."/>
            <person name="Montanini B."/>
            <person name="Hainaut M."/>
            <person name="Levati E."/>
            <person name="Barry K.W."/>
            <person name="Belfiori B."/>
            <person name="Cichocki N."/>
            <person name="Clum A."/>
            <person name="Dockter R.B."/>
            <person name="Fauchery L."/>
            <person name="Guy J."/>
            <person name="Iotti M."/>
            <person name="Le Tacon F."/>
            <person name="Lindquist E.A."/>
            <person name="Lipzen A."/>
            <person name="Malagnac F."/>
            <person name="Mello A."/>
            <person name="Molinier V."/>
            <person name="Miyauchi S."/>
            <person name="Poulain J."/>
            <person name="Riccioni C."/>
            <person name="Rubini A."/>
            <person name="Sitrit Y."/>
            <person name="Splivallo R."/>
            <person name="Traeger S."/>
            <person name="Wang M."/>
            <person name="Zifcakova L."/>
            <person name="Wipf D."/>
            <person name="Zambonelli A."/>
            <person name="Paolocci F."/>
            <person name="Nowrousian M."/>
            <person name="Ottonello S."/>
            <person name="Baldrian P."/>
            <person name="Spatafora J.W."/>
            <person name="Henrissat B."/>
            <person name="Nagy L.G."/>
            <person name="Aury J.M."/>
            <person name="Wincker P."/>
            <person name="Grigoriev I.V."/>
            <person name="Bonfante P."/>
            <person name="Martin F.M."/>
        </authorList>
    </citation>
    <scope>NUCLEOTIDE SEQUENCE [LARGE SCALE GENOMIC DNA]</scope>
    <source>
        <strain evidence="2 3">120613-1</strain>
    </source>
</reference>
<name>A0A3N4JZ98_9PEZI</name>
<accession>A0A3N4JZ98</accession>